<accession>A0ABU0N3L4</accession>
<feature type="transmembrane region" description="Helical" evidence="7">
    <location>
        <begin position="252"/>
        <end position="274"/>
    </location>
</feature>
<evidence type="ECO:0000256" key="4">
    <source>
        <dbReference type="ARBA" id="ARBA00022692"/>
    </source>
</evidence>
<keyword evidence="9" id="KW-1185">Reference proteome</keyword>
<feature type="transmembrane region" description="Helical" evidence="7">
    <location>
        <begin position="166"/>
        <end position="190"/>
    </location>
</feature>
<evidence type="ECO:0000256" key="3">
    <source>
        <dbReference type="ARBA" id="ARBA00022475"/>
    </source>
</evidence>
<keyword evidence="4 7" id="KW-0812">Transmembrane</keyword>
<feature type="transmembrane region" description="Helical" evidence="7">
    <location>
        <begin position="396"/>
        <end position="422"/>
    </location>
</feature>
<dbReference type="PIRSF" id="PIRSF006060">
    <property type="entry name" value="AA_transporter"/>
    <property type="match status" value="1"/>
</dbReference>
<feature type="transmembrane region" description="Helical" evidence="7">
    <location>
        <begin position="12"/>
        <end position="31"/>
    </location>
</feature>
<sequence length="514" mass="55674">MSQPSNNNVKKLTLVPLILMIFTSVFGFGNMPRAFYLMGYAAIPWYVLSAVLFFIPYAFMMAEYGSAFKKESGGMYSWMEKSVGGKYAFIGTFMWYASYVTWMVSVSSTLWVPLSNAIFGKDMTSTWTPFGLTSVQTLGVLGVIWICVVTFVGAKGIDKISKITSIGGTAVALLNIVLLVGGVLVVALTGELAQPISNMAKSFTMSPNPSYQTPLTVLSFLTFAVFAFGGLEVLGGLVDQTENAEKTFPKGLAISAIIISVGYALGIFACGMFTNWSEVLGGDHVNMANATYILMSNLGYKLGIGFGLSESISLTMGAWTARFIGFSMFLSLTGAFFTLTYSPLKTLIQGAPKELWPGKLGELKDGMPVNAMKWQAVIVSAMIILVSFGGSSAKEFFAILTLMTNVAMTIPYMFLSGAFPVFKKKQLNGEIEKPFVVYKTKAISMVLAIIVTAVVGFANLFTIIEPALTSPDGMSKTLTMIIGPLIFAIVGFILYTVYEYKYGEKSKKTKNVVK</sequence>
<gene>
    <name evidence="8" type="ORF">QOZ92_002896</name>
</gene>
<dbReference type="PANTHER" id="PTHR42770:SF15">
    <property type="entry name" value="GLUTAMATE_GAMMA-AMINOBUTYRATE ANTIPORTER-RELATED"/>
    <property type="match status" value="1"/>
</dbReference>
<dbReference type="NCBIfam" id="NF011775">
    <property type="entry name" value="PRK15238.1"/>
    <property type="match status" value="1"/>
</dbReference>
<dbReference type="Pfam" id="PF13520">
    <property type="entry name" value="AA_permease_2"/>
    <property type="match status" value="1"/>
</dbReference>
<dbReference type="InterPro" id="IPR050367">
    <property type="entry name" value="APC_superfamily"/>
</dbReference>
<feature type="transmembrane region" description="Helical" evidence="7">
    <location>
        <begin position="442"/>
        <end position="464"/>
    </location>
</feature>
<feature type="transmembrane region" description="Helical" evidence="7">
    <location>
        <begin position="43"/>
        <end position="66"/>
    </location>
</feature>
<feature type="transmembrane region" description="Helical" evidence="7">
    <location>
        <begin position="132"/>
        <end position="154"/>
    </location>
</feature>
<dbReference type="Proteomes" id="UP001232584">
    <property type="component" value="Unassembled WGS sequence"/>
</dbReference>
<keyword evidence="5 7" id="KW-1133">Transmembrane helix</keyword>
<comment type="caution">
    <text evidence="8">The sequence shown here is derived from an EMBL/GenBank/DDBJ whole genome shotgun (WGS) entry which is preliminary data.</text>
</comment>
<feature type="transmembrane region" description="Helical" evidence="7">
    <location>
        <begin position="476"/>
        <end position="498"/>
    </location>
</feature>
<dbReference type="EMBL" id="JAUSWG010000014">
    <property type="protein sequence ID" value="MDQ0557761.1"/>
    <property type="molecule type" value="Genomic_DNA"/>
</dbReference>
<feature type="transmembrane region" description="Helical" evidence="7">
    <location>
        <begin position="87"/>
        <end position="112"/>
    </location>
</feature>
<evidence type="ECO:0000256" key="7">
    <source>
        <dbReference type="SAM" id="Phobius"/>
    </source>
</evidence>
<proteinExistence type="predicted"/>
<feature type="transmembrane region" description="Helical" evidence="7">
    <location>
        <begin position="210"/>
        <end position="231"/>
    </location>
</feature>
<dbReference type="InterPro" id="IPR002293">
    <property type="entry name" value="AA/rel_permease1"/>
</dbReference>
<evidence type="ECO:0000313" key="8">
    <source>
        <dbReference type="EMBL" id="MDQ0557761.1"/>
    </source>
</evidence>
<keyword evidence="2" id="KW-0813">Transport</keyword>
<name>A0ABU0N3L4_9FIRM</name>
<dbReference type="Gene3D" id="1.20.1740.10">
    <property type="entry name" value="Amino acid/polyamine transporter I"/>
    <property type="match status" value="1"/>
</dbReference>
<dbReference type="RefSeq" id="WP_307509246.1">
    <property type="nucleotide sequence ID" value="NZ_BAAACE010000028.1"/>
</dbReference>
<feature type="transmembrane region" description="Helical" evidence="7">
    <location>
        <begin position="323"/>
        <end position="344"/>
    </location>
</feature>
<protein>
    <submittedName>
        <fullName evidence="8">Amino acid transporter</fullName>
    </submittedName>
</protein>
<comment type="subcellular location">
    <subcellularLocation>
        <location evidence="1">Cell membrane</location>
        <topology evidence="1">Multi-pass membrane protein</topology>
    </subcellularLocation>
</comment>
<dbReference type="PANTHER" id="PTHR42770">
    <property type="entry name" value="AMINO ACID TRANSPORTER-RELATED"/>
    <property type="match status" value="1"/>
</dbReference>
<evidence type="ECO:0000256" key="2">
    <source>
        <dbReference type="ARBA" id="ARBA00022448"/>
    </source>
</evidence>
<evidence type="ECO:0000256" key="5">
    <source>
        <dbReference type="ARBA" id="ARBA00022989"/>
    </source>
</evidence>
<evidence type="ECO:0000256" key="6">
    <source>
        <dbReference type="ARBA" id="ARBA00023136"/>
    </source>
</evidence>
<keyword evidence="3" id="KW-1003">Cell membrane</keyword>
<evidence type="ECO:0000313" key="9">
    <source>
        <dbReference type="Proteomes" id="UP001232584"/>
    </source>
</evidence>
<evidence type="ECO:0000256" key="1">
    <source>
        <dbReference type="ARBA" id="ARBA00004651"/>
    </source>
</evidence>
<reference evidence="8 9" key="1">
    <citation type="submission" date="2023-07" db="EMBL/GenBank/DDBJ databases">
        <title>Genomic Encyclopedia of Type Strains, Phase IV (KMG-IV): sequencing the most valuable type-strain genomes for metagenomic binning, comparative biology and taxonomic classification.</title>
        <authorList>
            <person name="Goeker M."/>
        </authorList>
    </citation>
    <scope>NUCLEOTIDE SEQUENCE [LARGE SCALE GENOMIC DNA]</scope>
    <source>
        <strain evidence="8 9">DSM 15049</strain>
    </source>
</reference>
<keyword evidence="6 7" id="KW-0472">Membrane</keyword>
<organism evidence="8 9">
    <name type="scientific">Paraclostridium ghonii</name>
    <dbReference type="NCBI Taxonomy" id="29358"/>
    <lineage>
        <taxon>Bacteria</taxon>
        <taxon>Bacillati</taxon>
        <taxon>Bacillota</taxon>
        <taxon>Clostridia</taxon>
        <taxon>Peptostreptococcales</taxon>
        <taxon>Peptostreptococcaceae</taxon>
        <taxon>Paraclostridium</taxon>
    </lineage>
</organism>